<dbReference type="Gene3D" id="1.25.40.10">
    <property type="entry name" value="Tetratricopeptide repeat domain"/>
    <property type="match status" value="2"/>
</dbReference>
<dbReference type="SMART" id="SM00028">
    <property type="entry name" value="TPR"/>
    <property type="match status" value="6"/>
</dbReference>
<organism evidence="2">
    <name type="scientific">Rosellinia necatrix</name>
    <name type="common">White root-rot fungus</name>
    <dbReference type="NCBI Taxonomy" id="77044"/>
    <lineage>
        <taxon>Eukaryota</taxon>
        <taxon>Fungi</taxon>
        <taxon>Dikarya</taxon>
        <taxon>Ascomycota</taxon>
        <taxon>Pezizomycotina</taxon>
        <taxon>Sordariomycetes</taxon>
        <taxon>Xylariomycetidae</taxon>
        <taxon>Xylariales</taxon>
        <taxon>Xylariaceae</taxon>
        <taxon>Rosellinia</taxon>
    </lineage>
</organism>
<dbReference type="InterPro" id="IPR011990">
    <property type="entry name" value="TPR-like_helical_dom_sf"/>
</dbReference>
<dbReference type="EMBL" id="DF977449">
    <property type="protein sequence ID" value="GAP83119.2"/>
    <property type="molecule type" value="Genomic_DNA"/>
</dbReference>
<evidence type="ECO:0000256" key="1">
    <source>
        <dbReference type="SAM" id="MobiDB-lite"/>
    </source>
</evidence>
<dbReference type="STRING" id="77044.A0A1S7UJD1"/>
<gene>
    <name evidence="2" type="ORF">SAMD00023353_0401190</name>
</gene>
<proteinExistence type="predicted"/>
<name>A0A1S7UJD1_ROSNE</name>
<reference evidence="2" key="1">
    <citation type="submission" date="2016-03" db="EMBL/GenBank/DDBJ databases">
        <title>Draft genome sequence of Rosellinia necatrix.</title>
        <authorList>
            <person name="Kanematsu S."/>
        </authorList>
    </citation>
    <scope>NUCLEOTIDE SEQUENCE [LARGE SCALE GENOMIC DNA]</scope>
    <source>
        <strain evidence="2">W97</strain>
    </source>
</reference>
<feature type="region of interest" description="Disordered" evidence="1">
    <location>
        <begin position="574"/>
        <end position="600"/>
    </location>
</feature>
<accession>A0A1S7UJD1</accession>
<dbReference type="SUPFAM" id="SSF48452">
    <property type="entry name" value="TPR-like"/>
    <property type="match status" value="2"/>
</dbReference>
<keyword evidence="3" id="KW-1185">Reference proteome</keyword>
<evidence type="ECO:0000313" key="3">
    <source>
        <dbReference type="Proteomes" id="UP000054516"/>
    </source>
</evidence>
<evidence type="ECO:0000313" key="2">
    <source>
        <dbReference type="EMBL" id="GAP83119.2"/>
    </source>
</evidence>
<dbReference type="Pfam" id="PF13181">
    <property type="entry name" value="TPR_8"/>
    <property type="match status" value="1"/>
</dbReference>
<dbReference type="Proteomes" id="UP000054516">
    <property type="component" value="Unassembled WGS sequence"/>
</dbReference>
<feature type="compositionally biased region" description="Low complexity" evidence="1">
    <location>
        <begin position="586"/>
        <end position="598"/>
    </location>
</feature>
<sequence length="749" mass="83883">MLQLAIPVLKEHESYDGPEPFLTGAYLIDCLGELGHAEEAETMAINAAAQRITTVKYQYIEAEIKAIGLYWLGRQAFSRKEFTTAQANFERILTMRVSPIARHWDFRKLDCRYFLACIDHEQRRHKSAQVSLTKLSRQQQEVGYLSGAADSRYMLAVSLQSQNTTSDLQVVKGLYRQIIEEKQEGNFQKNLVPRSCHGLGVCLLSEGNYGEAKTYFEKAIDSPLKCFSSVYHKGLALYHLEMYSDAASWFSTASEMEMCAATPRETLDSLYWAGRSYSAMGNWSEARYKLGRAYLSCKEQGGWQLASACRYYFGQALFAGKKYTEAKQHFEQLRETPGNLPGIPLGADYYFGCCLLELQRLSAAEEIFLDSRVLSQSQQARTGTRDSINQLATMSTRFQLLRCSEGQGKLCDSGMLDEVLTFFESRGTARNDENADLALALVEYHLGRIAIFYHRLEQAVVFLKLALEKHAKSKLQSHNRSTLPVLDCQSNLGVTLHELGRHKEAVYPLCEALKGAREPAPAIEGLSGSIPKPKFKHRERLMKAKLDLGKAAHGATHTAVAKQLAEEVLAWTEQELSSTEPEEEQQQQLSEQEQSPLPRTARQQRGFLLSGAGESSYRRVCTQRCALNALVLLAQITYDLGKSYSRAVRYCKKALAVISSLKAKLPSYNLDRDEIRLHAYLALSLAKLPGQWAKAREQARLATGLERVRGMTIAEMMAGRTDKVSYCQAIGGFAEEFGAGADLAEKQDI</sequence>
<dbReference type="OrthoDB" id="4775030at2759"/>
<protein>
    <submittedName>
        <fullName evidence="2">Uncharacterized protein</fullName>
    </submittedName>
</protein>
<dbReference type="InterPro" id="IPR019734">
    <property type="entry name" value="TPR_rpt"/>
</dbReference>
<dbReference type="AlphaFoldDB" id="A0A1S7UJD1"/>
<dbReference type="Pfam" id="PF13174">
    <property type="entry name" value="TPR_6"/>
    <property type="match status" value="2"/>
</dbReference>